<comment type="caution">
    <text evidence="1">The sequence shown here is derived from an EMBL/GenBank/DDBJ whole genome shotgun (WGS) entry which is preliminary data.</text>
</comment>
<evidence type="ECO:0000313" key="1">
    <source>
        <dbReference type="EMBL" id="EFQ81921.1"/>
    </source>
</evidence>
<protein>
    <submittedName>
        <fullName evidence="1">RNA polymerase sigma factor, sigma-70 family</fullName>
    </submittedName>
</protein>
<dbReference type="eggNOG" id="COG1595">
    <property type="taxonomic scope" value="Bacteria"/>
</dbReference>
<accession>E2SFX4</accession>
<proteinExistence type="predicted"/>
<name>E2SFX4_9ACTN</name>
<sequence length="605" mass="65341">MTRVDEFDSFYRSTSDAALRVTYAVTGDRTVAREVTVDAYRRAWRDWSKIRDRHALSYVRNEAWKLAVLDRGTHPLRRRHEDDSDTELLDALADLPSDDRRLIVLMTLGSTDLDDAAREVGVTDEDGIEKVTSAITALEAATGQDIDTLERRMLALVEVAQQLSLPPSDHIRRKAVQGRRRNTVALVAAAVTALAFGGVVATEGDVLATGDVLPDRQRFGAETPDLVLDAREIDAGNLLTSAQVSQLDPEAEWTVTSTDEDTDNDRPYATCPTQRFATVDPLKVFVRSFEGSGRLTERVAQAIEVAPGVAAAEEAYARLVSWYADCSHPRTQLTETYRVARPFGDFLIMRMVSNRSPQRTFTVGFSQSGTVTSTVVHEVDGLEAPPIEVFAQTLNDSVERVCADSGGRCTDDIQVQPTDPPRTSEAPEFLGVVDLPPITTIDNVWAGVAPTGTGPNPAATPCDRSEIAGEGVTGAGSRIYVIPEATGLPPGFGAVETVGRFASEEAATAFVDDVRNRIAACPGENLAAGVEDTGAFDTGVMSRGFTWRIGFEVADAAPVSVRTAIVQRGSAVAQLTFTPSGEADVSPEQFLQLAQRAAQRLIYLP</sequence>
<organism evidence="1 2">
    <name type="scientific">Aeromicrobium marinum DSM 15272</name>
    <dbReference type="NCBI Taxonomy" id="585531"/>
    <lineage>
        <taxon>Bacteria</taxon>
        <taxon>Bacillati</taxon>
        <taxon>Actinomycetota</taxon>
        <taxon>Actinomycetes</taxon>
        <taxon>Propionibacteriales</taxon>
        <taxon>Nocardioidaceae</taxon>
        <taxon>Aeromicrobium</taxon>
    </lineage>
</organism>
<dbReference type="EMBL" id="ACLF03000015">
    <property type="protein sequence ID" value="EFQ81921.1"/>
    <property type="molecule type" value="Genomic_DNA"/>
</dbReference>
<evidence type="ECO:0000313" key="2">
    <source>
        <dbReference type="Proteomes" id="UP000003111"/>
    </source>
</evidence>
<reference evidence="1" key="1">
    <citation type="submission" date="2010-08" db="EMBL/GenBank/DDBJ databases">
        <authorList>
            <person name="Muzny D."/>
            <person name="Qin X."/>
            <person name="Buhay C."/>
            <person name="Dugan-Rocha S."/>
            <person name="Ding Y."/>
            <person name="Chen G."/>
            <person name="Hawes A."/>
            <person name="Holder M."/>
            <person name="Jhangiani S."/>
            <person name="Johnson A."/>
            <person name="Khan Z."/>
            <person name="Li Z."/>
            <person name="Liu W."/>
            <person name="Liu X."/>
            <person name="Perez L."/>
            <person name="Shen H."/>
            <person name="Wang Q."/>
            <person name="Watt J."/>
            <person name="Xi L."/>
            <person name="Xin Y."/>
            <person name="Zhou J."/>
            <person name="Deng J."/>
            <person name="Jiang H."/>
            <person name="Liu Y."/>
            <person name="Qu J."/>
            <person name="Song X.-Z."/>
            <person name="Zhang L."/>
            <person name="Villasana D."/>
            <person name="Johnson A."/>
            <person name="Liu J."/>
            <person name="Liyanage D."/>
            <person name="Lorensuhewa L."/>
            <person name="Robinson T."/>
            <person name="Song A."/>
            <person name="Song B.-B."/>
            <person name="Dinh H."/>
            <person name="Thornton R."/>
            <person name="Coyle M."/>
            <person name="Francisco L."/>
            <person name="Jackson L."/>
            <person name="Javaid M."/>
            <person name="Korchina V."/>
            <person name="Kovar C."/>
            <person name="Mata R."/>
            <person name="Mathew T."/>
            <person name="Ngo R."/>
            <person name="Nguyen L."/>
            <person name="Nguyen N."/>
            <person name="Okwuonu G."/>
            <person name="Ongeri F."/>
            <person name="Pham C."/>
            <person name="Simmons D."/>
            <person name="Wilczek-Boney K."/>
            <person name="Hale W."/>
            <person name="Jakkamsetti A."/>
            <person name="Pham P."/>
            <person name="Ruth R."/>
            <person name="San Lucas F."/>
            <person name="Warren J."/>
            <person name="Zhang J."/>
            <person name="Zhao Z."/>
            <person name="Zhou C."/>
            <person name="Zhu D."/>
            <person name="Lee S."/>
            <person name="Bess C."/>
            <person name="Blankenburg K."/>
            <person name="Forbes L."/>
            <person name="Fu Q."/>
            <person name="Gubbala S."/>
            <person name="Hirani K."/>
            <person name="Jayaseelan J.C."/>
            <person name="Lara F."/>
            <person name="Munidasa M."/>
            <person name="Palculict T."/>
            <person name="Patil S."/>
            <person name="Pu L.-L."/>
            <person name="Saada N."/>
            <person name="Tang L."/>
            <person name="Weissenberger G."/>
            <person name="Zhu Y."/>
            <person name="Hemphill L."/>
            <person name="Shang Y."/>
            <person name="Youmans B."/>
            <person name="Ayvaz T."/>
            <person name="Ross M."/>
            <person name="Santibanez J."/>
            <person name="Aqrawi P."/>
            <person name="Gross S."/>
            <person name="Joshi V."/>
            <person name="Fowler G."/>
            <person name="Nazareth L."/>
            <person name="Reid J."/>
            <person name="Worley K."/>
            <person name="Petrosino J."/>
            <person name="Highlander S."/>
            <person name="Gibbs R."/>
        </authorList>
    </citation>
    <scope>NUCLEOTIDE SEQUENCE [LARGE SCALE GENOMIC DNA]</scope>
    <source>
        <strain evidence="1">DSM 15272</strain>
    </source>
</reference>
<dbReference type="OrthoDB" id="3765654at2"/>
<dbReference type="InterPro" id="IPR038232">
    <property type="entry name" value="PknH-like_Extracell_sf"/>
</dbReference>
<dbReference type="HOGENOM" id="CLU_448224_0_0_11"/>
<dbReference type="RefSeq" id="WP_007078520.1">
    <property type="nucleotide sequence ID" value="NZ_CM001024.1"/>
</dbReference>
<gene>
    <name evidence="1" type="ORF">HMPREF0063_12933</name>
</gene>
<dbReference type="AlphaFoldDB" id="E2SFX4"/>
<dbReference type="Gene3D" id="3.40.1000.70">
    <property type="entry name" value="PknH-like extracellular domain"/>
    <property type="match status" value="1"/>
</dbReference>
<dbReference type="STRING" id="585531.HMPREF0063_12933"/>
<keyword evidence="2" id="KW-1185">Reference proteome</keyword>
<dbReference type="Proteomes" id="UP000003111">
    <property type="component" value="Unassembled WGS sequence"/>
</dbReference>